<sequence>MPDACAGPDDGHGVDRGRCRSRVHRWCFRSPGRCRPTAWQLRVGGPPVKTRPLDGSGDQRQTDAASAAEFGDARVEGAAGGVATGVPVSSYNEWDPLEEVIVGTAIGSAIPRESEQMICSTMPAQWQEMFLSKGGTPFPGEVVDAAQAELDQLAQVLRDMGVRTRRPEALDWSRRGGFTSAMPRDCLLVVGASIIEAPMAWRSRQGETAAYRSILAEYADGGAVWVSAPRAEPWELEPGTGPWAINEAAPAFDAADFVRVGRDIVGQLSHVTNRAGVRWLRSYLGSDYTVTVLDVDDPHAMHIDATVLPLRPGLALVNPERISAGTLEESPFARWDKLVMDEPRPPGPVPRYMTSGWIAMNVLSVSPECVIVDACDTDLARRLHAHGLEVVPIPFQHVNAIGGSFHCATVDIRRRGSRESYR</sequence>
<dbReference type="Proteomes" id="UP000468735">
    <property type="component" value="Unassembled WGS sequence"/>
</dbReference>
<keyword evidence="2 5" id="KW-0808">Transferase</keyword>
<keyword evidence="6" id="KW-1185">Reference proteome</keyword>
<evidence type="ECO:0000256" key="1">
    <source>
        <dbReference type="ARBA" id="ARBA00006943"/>
    </source>
</evidence>
<protein>
    <submittedName>
        <fullName evidence="5">Amidinotransferase</fullName>
    </submittedName>
</protein>
<feature type="region of interest" description="Disordered" evidence="4">
    <location>
        <begin position="43"/>
        <end position="66"/>
    </location>
</feature>
<proteinExistence type="inferred from homology"/>
<dbReference type="SUPFAM" id="SSF55909">
    <property type="entry name" value="Pentein"/>
    <property type="match status" value="1"/>
</dbReference>
<dbReference type="InterPro" id="IPR033195">
    <property type="entry name" value="AmidinoTrfase"/>
</dbReference>
<accession>A0A6H9YNM8</accession>
<evidence type="ECO:0000313" key="6">
    <source>
        <dbReference type="Proteomes" id="UP000468735"/>
    </source>
</evidence>
<dbReference type="GO" id="GO:0015068">
    <property type="term" value="F:glycine amidinotransferase activity"/>
    <property type="evidence" value="ECO:0007669"/>
    <property type="project" value="TreeGrafter"/>
</dbReference>
<dbReference type="Gene3D" id="3.75.10.10">
    <property type="entry name" value="L-arginine/glycine Amidinotransferase, Chain A"/>
    <property type="match status" value="1"/>
</dbReference>
<evidence type="ECO:0000313" key="5">
    <source>
        <dbReference type="EMBL" id="KAB2348584.1"/>
    </source>
</evidence>
<name>A0A6H9YNM8_9ACTN</name>
<dbReference type="GO" id="GO:0006601">
    <property type="term" value="P:creatine biosynthetic process"/>
    <property type="evidence" value="ECO:0007669"/>
    <property type="project" value="TreeGrafter"/>
</dbReference>
<feature type="active site" evidence="3">
    <location>
        <position position="253"/>
    </location>
</feature>
<feature type="active site" evidence="3">
    <location>
        <position position="302"/>
    </location>
</feature>
<dbReference type="OrthoDB" id="258252at2"/>
<evidence type="ECO:0000256" key="3">
    <source>
        <dbReference type="PIRSR" id="PIRSR633195-1"/>
    </source>
</evidence>
<dbReference type="PANTHER" id="PTHR10488:SF1">
    <property type="entry name" value="GLYCINE AMIDINOTRANSFERASE, MITOCHONDRIAL"/>
    <property type="match status" value="1"/>
</dbReference>
<feature type="active site" description="Amidino-cysteine intermediate" evidence="3">
    <location>
        <position position="407"/>
    </location>
</feature>
<evidence type="ECO:0000256" key="4">
    <source>
        <dbReference type="SAM" id="MobiDB-lite"/>
    </source>
</evidence>
<comment type="similarity">
    <text evidence="1">Belongs to the amidinotransferase family.</text>
</comment>
<organism evidence="5 6">
    <name type="scientific">Actinomadura rudentiformis</name>
    <dbReference type="NCBI Taxonomy" id="359158"/>
    <lineage>
        <taxon>Bacteria</taxon>
        <taxon>Bacillati</taxon>
        <taxon>Actinomycetota</taxon>
        <taxon>Actinomycetes</taxon>
        <taxon>Streptosporangiales</taxon>
        <taxon>Thermomonosporaceae</taxon>
        <taxon>Actinomadura</taxon>
    </lineage>
</organism>
<dbReference type="EMBL" id="WBMT01000007">
    <property type="protein sequence ID" value="KAB2348584.1"/>
    <property type="molecule type" value="Genomic_DNA"/>
</dbReference>
<evidence type="ECO:0000256" key="2">
    <source>
        <dbReference type="ARBA" id="ARBA00022679"/>
    </source>
</evidence>
<dbReference type="AlphaFoldDB" id="A0A6H9YNM8"/>
<gene>
    <name evidence="5" type="ORF">F8566_17595</name>
</gene>
<reference evidence="5 6" key="1">
    <citation type="submission" date="2019-09" db="EMBL/GenBank/DDBJ databases">
        <title>Actinomadura physcomitrii sp. nov., a novel actinomycete isolated from moss [Physcomitrium sphaericum (Ludw) Fuernr].</title>
        <authorList>
            <person name="Zhuang X."/>
            <person name="Liu C."/>
        </authorList>
    </citation>
    <scope>NUCLEOTIDE SEQUENCE [LARGE SCALE GENOMIC DNA]</scope>
    <source>
        <strain evidence="5 6">HMC1</strain>
    </source>
</reference>
<dbReference type="PANTHER" id="PTHR10488">
    <property type="entry name" value="GLYCINE AMIDINOTRANSFERASE, MITOCHONDRIAL"/>
    <property type="match status" value="1"/>
</dbReference>
<comment type="caution">
    <text evidence="5">The sequence shown here is derived from an EMBL/GenBank/DDBJ whole genome shotgun (WGS) entry which is preliminary data.</text>
</comment>